<dbReference type="Proteomes" id="UP000726777">
    <property type="component" value="Unassembled WGS sequence"/>
</dbReference>
<sequence length="134" mass="15701">MLSRTTRNNVLMLVTAFFLPLFATTASSLIELMINAVFITLLGGYYVHLVTHQLHHPQWLAWINHPTKPRDFIFNALTEFLSMTVVLTPCLYLIIAYLEQDIDMYHSLFALNCHIWSVWFVIYAASVYRKRIDY</sequence>
<keyword evidence="1" id="KW-1133">Transmembrane helix</keyword>
<dbReference type="EMBL" id="JACVHL010000029">
    <property type="protein sequence ID" value="MCC3807710.1"/>
    <property type="molecule type" value="Genomic_DNA"/>
</dbReference>
<feature type="transmembrane region" description="Helical" evidence="1">
    <location>
        <begin position="104"/>
        <end position="128"/>
    </location>
</feature>
<keyword evidence="1" id="KW-0812">Transmembrane</keyword>
<reference evidence="2" key="1">
    <citation type="submission" date="2020-09" db="EMBL/GenBank/DDBJ databases">
        <title>Genome sequence of Vibrio parahaemolyticus isolates.</title>
        <authorList>
            <person name="Hammerl J.A."/>
            <person name="Strauch E."/>
        </authorList>
    </citation>
    <scope>NUCLEOTIDE SEQUENCE</scope>
    <source>
        <strain evidence="2">17-VB00146</strain>
    </source>
</reference>
<feature type="transmembrane region" description="Helical" evidence="1">
    <location>
        <begin position="33"/>
        <end position="51"/>
    </location>
</feature>
<gene>
    <name evidence="2" type="ORF">IB292_22065</name>
</gene>
<comment type="caution">
    <text evidence="2">The sequence shown here is derived from an EMBL/GenBank/DDBJ whole genome shotgun (WGS) entry which is preliminary data.</text>
</comment>
<feature type="transmembrane region" description="Helical" evidence="1">
    <location>
        <begin position="72"/>
        <end position="98"/>
    </location>
</feature>
<dbReference type="AlphaFoldDB" id="A0A9Q3UHI4"/>
<evidence type="ECO:0000256" key="1">
    <source>
        <dbReference type="SAM" id="Phobius"/>
    </source>
</evidence>
<evidence type="ECO:0000313" key="3">
    <source>
        <dbReference type="Proteomes" id="UP000726777"/>
    </source>
</evidence>
<accession>A0A9Q3UHI4</accession>
<evidence type="ECO:0000313" key="2">
    <source>
        <dbReference type="EMBL" id="MCC3807710.1"/>
    </source>
</evidence>
<dbReference type="RefSeq" id="WP_208894640.1">
    <property type="nucleotide sequence ID" value="NZ_CP066164.1"/>
</dbReference>
<proteinExistence type="predicted"/>
<keyword evidence="1" id="KW-0472">Membrane</keyword>
<organism evidence="2 3">
    <name type="scientific">Vibrio parahaemolyticus</name>
    <dbReference type="NCBI Taxonomy" id="670"/>
    <lineage>
        <taxon>Bacteria</taxon>
        <taxon>Pseudomonadati</taxon>
        <taxon>Pseudomonadota</taxon>
        <taxon>Gammaproteobacteria</taxon>
        <taxon>Vibrionales</taxon>
        <taxon>Vibrionaceae</taxon>
        <taxon>Vibrio</taxon>
    </lineage>
</organism>
<protein>
    <submittedName>
        <fullName evidence="2">Uncharacterized protein</fullName>
    </submittedName>
</protein>
<name>A0A9Q3UHI4_VIBPH</name>